<dbReference type="AlphaFoldDB" id="A0A436ZUV3"/>
<dbReference type="RefSeq" id="XP_067488146.1">
    <property type="nucleotide sequence ID" value="XM_067636541.1"/>
</dbReference>
<dbReference type="VEuPathDB" id="FungiDB:DFL_007024"/>
<sequence>MIMDPHLRDDFSNGSRPQDPAHLQGHGNVNGTAPLTFILKPYGDPEEVPDTSGTDTGQFMIRPTSNARRMKVGPTNDPAGSRNPIYHEGIARIVIYQKIEYKFNKYKRSDVHRYIYVYDPPPESGLGQLLLPEDEVERCIKPSPKYSRSASFRDNSGAEWTQNSRRFNLEDDLPQWYYELKSKRRDLRNRTVSESQLQDNTLWTRL</sequence>
<feature type="region of interest" description="Disordered" evidence="1">
    <location>
        <begin position="1"/>
        <end position="29"/>
    </location>
</feature>
<dbReference type="EMBL" id="SAEB01000009">
    <property type="protein sequence ID" value="RVD82602.1"/>
    <property type="molecule type" value="Genomic_DNA"/>
</dbReference>
<organism evidence="2 3">
    <name type="scientific">Arthrobotrys flagrans</name>
    <name type="common">Nematode-trapping fungus</name>
    <name type="synonym">Trichothecium flagrans</name>
    <dbReference type="NCBI Taxonomy" id="97331"/>
    <lineage>
        <taxon>Eukaryota</taxon>
        <taxon>Fungi</taxon>
        <taxon>Dikarya</taxon>
        <taxon>Ascomycota</taxon>
        <taxon>Pezizomycotina</taxon>
        <taxon>Orbiliomycetes</taxon>
        <taxon>Orbiliales</taxon>
        <taxon>Orbiliaceae</taxon>
        <taxon>Arthrobotrys</taxon>
    </lineage>
</organism>
<proteinExistence type="predicted"/>
<keyword evidence="3" id="KW-1185">Reference proteome</keyword>
<feature type="compositionally biased region" description="Basic and acidic residues" evidence="1">
    <location>
        <begin position="1"/>
        <end position="11"/>
    </location>
</feature>
<dbReference type="GeneID" id="93589335"/>
<evidence type="ECO:0000313" key="2">
    <source>
        <dbReference type="EMBL" id="RVD82602.1"/>
    </source>
</evidence>
<dbReference type="Proteomes" id="UP000283090">
    <property type="component" value="Unassembled WGS sequence"/>
</dbReference>
<comment type="caution">
    <text evidence="2">The sequence shown here is derived from an EMBL/GenBank/DDBJ whole genome shotgun (WGS) entry which is preliminary data.</text>
</comment>
<evidence type="ECO:0000313" key="3">
    <source>
        <dbReference type="Proteomes" id="UP000283090"/>
    </source>
</evidence>
<reference evidence="2 3" key="1">
    <citation type="submission" date="2019-01" db="EMBL/GenBank/DDBJ databases">
        <title>Intercellular communication is required for trap formation in the nematode-trapping fungus Duddingtonia flagrans.</title>
        <authorList>
            <person name="Youssar L."/>
            <person name="Wernet V."/>
            <person name="Hensel N."/>
            <person name="Hildebrandt H.-G."/>
            <person name="Fischer R."/>
        </authorList>
    </citation>
    <scope>NUCLEOTIDE SEQUENCE [LARGE SCALE GENOMIC DNA]</scope>
    <source>
        <strain evidence="2 3">CBS H-5679</strain>
    </source>
</reference>
<accession>A0A436ZUV3</accession>
<gene>
    <name evidence="2" type="ORF">DFL_007024</name>
</gene>
<protein>
    <submittedName>
        <fullName evidence="2">Uncharacterized protein</fullName>
    </submittedName>
</protein>
<name>A0A436ZUV3_ARTFL</name>
<evidence type="ECO:0000256" key="1">
    <source>
        <dbReference type="SAM" id="MobiDB-lite"/>
    </source>
</evidence>